<dbReference type="PATRIC" id="fig|504832.7.peg.1357"/>
<dbReference type="RefSeq" id="WP_012563935.1">
    <property type="nucleotide sequence ID" value="NC_011386.1"/>
</dbReference>
<dbReference type="KEGG" id="ocg:OCA5_c12780"/>
<dbReference type="EMBL" id="CP002826">
    <property type="protein sequence ID" value="AEI05994.1"/>
    <property type="molecule type" value="Genomic_DNA"/>
</dbReference>
<dbReference type="Pfam" id="PF00582">
    <property type="entry name" value="Usp"/>
    <property type="match status" value="1"/>
</dbReference>
<keyword evidence="4" id="KW-1185">Reference proteome</keyword>
<evidence type="ECO:0000313" key="4">
    <source>
        <dbReference type="Proteomes" id="UP000007730"/>
    </source>
</evidence>
<accession>B6JH30</accession>
<dbReference type="PRINTS" id="PR01438">
    <property type="entry name" value="UNVRSLSTRESS"/>
</dbReference>
<proteinExistence type="inferred from homology"/>
<dbReference type="PANTHER" id="PTHR46268">
    <property type="entry name" value="STRESS RESPONSE PROTEIN NHAX"/>
    <property type="match status" value="1"/>
</dbReference>
<protein>
    <submittedName>
        <fullName evidence="3">Universal stress protein family protein</fullName>
    </submittedName>
</protein>
<evidence type="ECO:0000313" key="3">
    <source>
        <dbReference type="EMBL" id="AEI05994.1"/>
    </source>
</evidence>
<dbReference type="PANTHER" id="PTHR46268:SF15">
    <property type="entry name" value="UNIVERSAL STRESS PROTEIN HP_0031"/>
    <property type="match status" value="1"/>
</dbReference>
<evidence type="ECO:0000259" key="2">
    <source>
        <dbReference type="Pfam" id="PF00582"/>
    </source>
</evidence>
<dbReference type="InterPro" id="IPR006015">
    <property type="entry name" value="Universal_stress_UspA"/>
</dbReference>
<dbReference type="InterPro" id="IPR006016">
    <property type="entry name" value="UspA"/>
</dbReference>
<dbReference type="OrthoDB" id="9804721at2"/>
<dbReference type="KEGG" id="oca:OCAR_6798"/>
<dbReference type="Gene3D" id="3.40.50.12370">
    <property type="match status" value="1"/>
</dbReference>
<dbReference type="CDD" id="cd00293">
    <property type="entry name" value="USP-like"/>
    <property type="match status" value="1"/>
</dbReference>
<dbReference type="eggNOG" id="COG0589">
    <property type="taxonomic scope" value="Bacteria"/>
</dbReference>
<dbReference type="SUPFAM" id="SSF52402">
    <property type="entry name" value="Adenine nucleotide alpha hydrolases-like"/>
    <property type="match status" value="1"/>
</dbReference>
<dbReference type="STRING" id="504832.OCA5_c12780"/>
<dbReference type="AlphaFoldDB" id="B6JH30"/>
<evidence type="ECO:0000256" key="1">
    <source>
        <dbReference type="ARBA" id="ARBA00008791"/>
    </source>
</evidence>
<dbReference type="Proteomes" id="UP000007730">
    <property type="component" value="Chromosome"/>
</dbReference>
<sequence length="282" mass="30273">MAFKDVLLSLTTYPDPTPVSALEDPIAFAAAIGARISAVACEVKYRVPGSVFGNMLLNIPAIATTEFKKSAANAEELLSAFQSAAERKGVFGERITEQCLTSDTADVLVEHARLRDLTIVPVPDGDHLDQWYAQSIIFGSGRPTLVTPHARKRTGALTLDTVAVAWDFSRPAARAVTDALPILEKAKQVHIVTVTHEKNISSRRSADELAKNLLSHDVQVTLDTVDAGGRGIGETLTSYVDSVNADILVMGAYGHSRLRDFILGGATKSMVSKPPVPIFLSH</sequence>
<comment type="similarity">
    <text evidence="1">Belongs to the universal stress protein A family.</text>
</comment>
<name>B6JH30_AFIC5</name>
<feature type="domain" description="UspA" evidence="2">
    <location>
        <begin position="160"/>
        <end position="279"/>
    </location>
</feature>
<organism evidence="3 4">
    <name type="scientific">Afipia carboxidovorans (strain ATCC 49405 / DSM 1227 / KCTC 32145 / OM5)</name>
    <name type="common">Oligotropha carboxidovorans</name>
    <dbReference type="NCBI Taxonomy" id="504832"/>
    <lineage>
        <taxon>Bacteria</taxon>
        <taxon>Pseudomonadati</taxon>
        <taxon>Pseudomonadota</taxon>
        <taxon>Alphaproteobacteria</taxon>
        <taxon>Hyphomicrobiales</taxon>
        <taxon>Nitrobacteraceae</taxon>
        <taxon>Afipia</taxon>
    </lineage>
</organism>
<reference evidence="3 4" key="1">
    <citation type="journal article" date="2011" name="J. Bacteriol.">
        <title>Complete genome sequences of the chemolithoautotrophic Oligotropha carboxidovorans strains OM4 and OM5.</title>
        <authorList>
            <person name="Volland S."/>
            <person name="Rachinger M."/>
            <person name="Strittmatter A."/>
            <person name="Daniel R."/>
            <person name="Gottschalk G."/>
            <person name="Meyer O."/>
        </authorList>
    </citation>
    <scope>NUCLEOTIDE SEQUENCE [LARGE SCALE GENOMIC DNA]</scope>
    <source>
        <strain evidence="4">ATCC 49405 / DSM 1227 / KCTC 32145 / OM5</strain>
    </source>
</reference>
<dbReference type="HOGENOM" id="CLU_049301_5_2_5"/>
<gene>
    <name evidence="3" type="ordered locus">OCA5_c12780</name>
</gene>